<dbReference type="InterPro" id="IPR010664">
    <property type="entry name" value="LipoPS_assembly_LptC-rel"/>
</dbReference>
<keyword evidence="5 6" id="KW-0472">Membrane</keyword>
<dbReference type="PANTHER" id="PTHR37481:SF1">
    <property type="entry name" value="LIPOPOLYSACCHARIDE EXPORT SYSTEM PROTEIN LPTC"/>
    <property type="match status" value="1"/>
</dbReference>
<sequence length="201" mass="22673">MSSALHRRWDSVSMYLPVLLMGLLALGTWWLVRNAPQAPGTAAAQVPSSGPDYFMRQFSVQRFDPTGRLESEVQGEMARHYPGNDTLEIDQVRIQARTLQGQQTQARADRALSNGDGSEIQLFGNALITRQGPSAASSPSMEFRGEFLHLWPQSERVRSHLPVRLTRGQDQFTADTMEYDHLEQVLQLRGRVRGTLMPPRR</sequence>
<evidence type="ECO:0000256" key="2">
    <source>
        <dbReference type="ARBA" id="ARBA00022519"/>
    </source>
</evidence>
<organism evidence="7 8">
    <name type="scientific">Giesbergeria sinuosa</name>
    <dbReference type="NCBI Taxonomy" id="80883"/>
    <lineage>
        <taxon>Bacteria</taxon>
        <taxon>Pseudomonadati</taxon>
        <taxon>Pseudomonadota</taxon>
        <taxon>Betaproteobacteria</taxon>
        <taxon>Burkholderiales</taxon>
        <taxon>Comamonadaceae</taxon>
        <taxon>Giesbergeria</taxon>
    </lineage>
</organism>
<reference evidence="8" key="1">
    <citation type="journal article" date="2019" name="Int. J. Syst. Evol. Microbiol.">
        <title>The Global Catalogue of Microorganisms (GCM) 10K type strain sequencing project: providing services to taxonomists for standard genome sequencing and annotation.</title>
        <authorList>
            <consortium name="The Broad Institute Genomics Platform"/>
            <consortium name="The Broad Institute Genome Sequencing Center for Infectious Disease"/>
            <person name="Wu L."/>
            <person name="Ma J."/>
        </authorList>
    </citation>
    <scope>NUCLEOTIDE SEQUENCE [LARGE SCALE GENOMIC DNA]</scope>
    <source>
        <strain evidence="8">CCUG 49452</strain>
    </source>
</reference>
<evidence type="ECO:0000256" key="6">
    <source>
        <dbReference type="SAM" id="Phobius"/>
    </source>
</evidence>
<dbReference type="RefSeq" id="WP_382432125.1">
    <property type="nucleotide sequence ID" value="NZ_JBHSHJ010000005.1"/>
</dbReference>
<dbReference type="Proteomes" id="UP001596001">
    <property type="component" value="Unassembled WGS sequence"/>
</dbReference>
<name>A0ABV9QH78_9BURK</name>
<evidence type="ECO:0000313" key="7">
    <source>
        <dbReference type="EMBL" id="MFC4789080.1"/>
    </source>
</evidence>
<keyword evidence="3 6" id="KW-0812">Transmembrane</keyword>
<evidence type="ECO:0000313" key="8">
    <source>
        <dbReference type="Proteomes" id="UP001596001"/>
    </source>
</evidence>
<keyword evidence="1" id="KW-1003">Cell membrane</keyword>
<proteinExistence type="predicted"/>
<dbReference type="PANTHER" id="PTHR37481">
    <property type="entry name" value="LIPOPOLYSACCHARIDE EXPORT SYSTEM PROTEIN LPTC"/>
    <property type="match status" value="1"/>
</dbReference>
<evidence type="ECO:0000256" key="4">
    <source>
        <dbReference type="ARBA" id="ARBA00022989"/>
    </source>
</evidence>
<evidence type="ECO:0000256" key="5">
    <source>
        <dbReference type="ARBA" id="ARBA00023136"/>
    </source>
</evidence>
<accession>A0ABV9QH78</accession>
<protein>
    <submittedName>
        <fullName evidence="7">LPS export ABC transporter periplasmic protein LptC</fullName>
    </submittedName>
</protein>
<dbReference type="NCBIfam" id="TIGR04409">
    <property type="entry name" value="LptC_YrbK"/>
    <property type="match status" value="1"/>
</dbReference>
<evidence type="ECO:0000256" key="3">
    <source>
        <dbReference type="ARBA" id="ARBA00022692"/>
    </source>
</evidence>
<gene>
    <name evidence="7" type="primary">lptC</name>
    <name evidence="7" type="ORF">ACFO6X_08820</name>
</gene>
<keyword evidence="4 6" id="KW-1133">Transmembrane helix</keyword>
<dbReference type="EMBL" id="JBHSHJ010000005">
    <property type="protein sequence ID" value="MFC4789080.1"/>
    <property type="molecule type" value="Genomic_DNA"/>
</dbReference>
<dbReference type="InterPro" id="IPR026265">
    <property type="entry name" value="LptC"/>
</dbReference>
<evidence type="ECO:0000256" key="1">
    <source>
        <dbReference type="ARBA" id="ARBA00022475"/>
    </source>
</evidence>
<dbReference type="InterPro" id="IPR052363">
    <property type="entry name" value="LPS_export_LptC"/>
</dbReference>
<dbReference type="Pfam" id="PF06835">
    <property type="entry name" value="LptC"/>
    <property type="match status" value="1"/>
</dbReference>
<keyword evidence="2" id="KW-0997">Cell inner membrane</keyword>
<feature type="transmembrane region" description="Helical" evidence="6">
    <location>
        <begin position="12"/>
        <end position="32"/>
    </location>
</feature>
<keyword evidence="8" id="KW-1185">Reference proteome</keyword>
<dbReference type="Gene3D" id="2.60.450.10">
    <property type="entry name" value="Lipopolysaccharide (LPS) transport protein A like domain"/>
    <property type="match status" value="1"/>
</dbReference>
<comment type="caution">
    <text evidence="7">The sequence shown here is derived from an EMBL/GenBank/DDBJ whole genome shotgun (WGS) entry which is preliminary data.</text>
</comment>